<sequence>MSCFITWIIITDFFRLVKKKVEFSENFVSFFRSAGKSECLTEMLALIFQTFLRNGIMKERKLNLPNISVLGEHKGVEDGIDKDTNCWF</sequence>
<dbReference type="Proteomes" id="UP001138780">
    <property type="component" value="Unassembled WGS sequence"/>
</dbReference>
<proteinExistence type="predicted"/>
<evidence type="ECO:0000313" key="1">
    <source>
        <dbReference type="EMBL" id="MBK4779708.1"/>
    </source>
</evidence>
<dbReference type="AlphaFoldDB" id="A0A9X0WPQ9"/>
<name>A0A9X0WPQ9_9STRE</name>
<evidence type="ECO:0000313" key="2">
    <source>
        <dbReference type="Proteomes" id="UP001138780"/>
    </source>
</evidence>
<reference evidence="1" key="1">
    <citation type="submission" date="2016-12" db="EMBL/GenBank/DDBJ databases">
        <title>Draft genome of Streptococcus lactarius CCUG 66490T type strain.</title>
        <authorList>
            <person name="Salva-Serra F."/>
            <person name="Engstrom-Jakobsson H."/>
            <person name="Thorell K."/>
            <person name="Gomila M."/>
            <person name="Gonzales-Siles L."/>
            <person name="Busquets A."/>
            <person name="Jaen-Luchoro D."/>
            <person name="Karlsson R."/>
            <person name="Kristiansson E."/>
            <person name="Moore E."/>
        </authorList>
    </citation>
    <scope>NUCLEOTIDE SEQUENCE</scope>
    <source>
        <strain evidence="1">CCUG 66490</strain>
    </source>
</reference>
<accession>A0A9X0WPQ9</accession>
<gene>
    <name evidence="1" type="ORF">BTU61_05755</name>
</gene>
<dbReference type="EMBL" id="MRXX01000007">
    <property type="protein sequence ID" value="MBK4779708.1"/>
    <property type="molecule type" value="Genomic_DNA"/>
</dbReference>
<protein>
    <submittedName>
        <fullName evidence="1">Uncharacterized protein</fullName>
    </submittedName>
</protein>
<comment type="caution">
    <text evidence="1">The sequence shown here is derived from an EMBL/GenBank/DDBJ whole genome shotgun (WGS) entry which is preliminary data.</text>
</comment>
<organism evidence="1 2">
    <name type="scientific">Streptococcus lactarius</name>
    <dbReference type="NCBI Taxonomy" id="684066"/>
    <lineage>
        <taxon>Bacteria</taxon>
        <taxon>Bacillati</taxon>
        <taxon>Bacillota</taxon>
        <taxon>Bacilli</taxon>
        <taxon>Lactobacillales</taxon>
        <taxon>Streptococcaceae</taxon>
        <taxon>Streptococcus</taxon>
    </lineage>
</organism>